<dbReference type="PANTHER" id="PTHR38568">
    <property type="entry name" value="DUF445 DOMAIN-CONTAINING PROTEIN-RELATED"/>
    <property type="match status" value="1"/>
</dbReference>
<keyword evidence="1" id="KW-0472">Membrane</keyword>
<gene>
    <name evidence="2" type="ORF">ACH24_04325</name>
</gene>
<evidence type="ECO:0000256" key="1">
    <source>
        <dbReference type="SAM" id="Phobius"/>
    </source>
</evidence>
<sequence>MCVLNKSFVTNLVAVILSILGWYFAEKHIKNIGFYALSGALTNWIAIYMLFEKIPFLYGSGIIPNKFESFKRAIKKMIMEQFFSQQNLNNFLKSDDIKRYLSDNIAAKIDYNKIFDSFIDMFMSSKYGSMIEIFLGGIGALEELREPFTKKIDSKIIELLSSIDIDTNSISQQEAEKIERLIDSRLVELTPQMVKEIIQKIIYEHLGWLVVWGGVFGGLIGLASSFIA</sequence>
<evidence type="ECO:0000313" key="2">
    <source>
        <dbReference type="EMBL" id="ALB01885.1"/>
    </source>
</evidence>
<keyword evidence="3" id="KW-1185">Reference proteome</keyword>
<organism evidence="2 3">
    <name type="scientific">Francisella persica ATCC VR-331</name>
    <dbReference type="NCBI Taxonomy" id="1086726"/>
    <lineage>
        <taxon>Bacteria</taxon>
        <taxon>Pseudomonadati</taxon>
        <taxon>Pseudomonadota</taxon>
        <taxon>Gammaproteobacteria</taxon>
        <taxon>Thiotrichales</taxon>
        <taxon>Francisellaceae</taxon>
        <taxon>Francisella</taxon>
    </lineage>
</organism>
<dbReference type="InterPro" id="IPR007383">
    <property type="entry name" value="DUF445"/>
</dbReference>
<accession>A0AAC8VED7</accession>
<feature type="transmembrane region" description="Helical" evidence="1">
    <location>
        <begin position="7"/>
        <end position="25"/>
    </location>
</feature>
<evidence type="ECO:0008006" key="4">
    <source>
        <dbReference type="Google" id="ProtNLM"/>
    </source>
</evidence>
<feature type="transmembrane region" description="Helical" evidence="1">
    <location>
        <begin position="31"/>
        <end position="51"/>
    </location>
</feature>
<proteinExistence type="predicted"/>
<dbReference type="AlphaFoldDB" id="A0AAC8VED7"/>
<keyword evidence="1" id="KW-0812">Transmembrane</keyword>
<dbReference type="KEGG" id="fper:ACH24_04325"/>
<evidence type="ECO:0000313" key="3">
    <source>
        <dbReference type="Proteomes" id="UP000242800"/>
    </source>
</evidence>
<dbReference type="RefSeq" id="WP_064461303.1">
    <property type="nucleotide sequence ID" value="NZ_CP012505.1"/>
</dbReference>
<name>A0AAC8VED7_9GAMM</name>
<protein>
    <recommendedName>
        <fullName evidence="4">DUF445 domain-containing protein</fullName>
    </recommendedName>
</protein>
<keyword evidence="1" id="KW-1133">Transmembrane helix</keyword>
<dbReference type="PANTHER" id="PTHR38568:SF1">
    <property type="entry name" value="DUF445 DOMAIN-CONTAINING PROTEIN"/>
    <property type="match status" value="1"/>
</dbReference>
<dbReference type="Pfam" id="PF04286">
    <property type="entry name" value="DUF445"/>
    <property type="match status" value="1"/>
</dbReference>
<reference evidence="2 3" key="1">
    <citation type="journal article" date="2016" name="Int. J. Syst. Evol. Microbiol.">
        <title>Reclassification of Wolbachia persica as Francisella persica comb. nov. and emended description of the family Francisellaceae.</title>
        <authorList>
            <person name="Larson M.A."/>
            <person name="Nalbantoglu U."/>
            <person name="Sayood K."/>
            <person name="Zentz E.B."/>
            <person name="Cer R.Z."/>
            <person name="Iwen P.C."/>
            <person name="Francesconi S.C."/>
            <person name="Bishop-Lilly K.A."/>
            <person name="Mokashi V.P."/>
            <person name="Sjostedt A."/>
            <person name="Hinrichs S.H."/>
        </authorList>
    </citation>
    <scope>NUCLEOTIDE SEQUENCE [LARGE SCALE GENOMIC DNA]</scope>
    <source>
        <strain evidence="2 3">FSC845</strain>
    </source>
</reference>
<feature type="transmembrane region" description="Helical" evidence="1">
    <location>
        <begin position="206"/>
        <end position="227"/>
    </location>
</feature>
<dbReference type="EMBL" id="CP012505">
    <property type="protein sequence ID" value="ALB01885.1"/>
    <property type="molecule type" value="Genomic_DNA"/>
</dbReference>
<dbReference type="Proteomes" id="UP000242800">
    <property type="component" value="Chromosome"/>
</dbReference>